<gene>
    <name evidence="1" type="ORF">ACOLOM_LOCUS4163</name>
</gene>
<keyword evidence="2" id="KW-1185">Reference proteome</keyword>
<dbReference type="EMBL" id="CAJVPT010006666">
    <property type="protein sequence ID" value="CAG8533309.1"/>
    <property type="molecule type" value="Genomic_DNA"/>
</dbReference>
<proteinExistence type="predicted"/>
<protein>
    <submittedName>
        <fullName evidence="1">2363_t:CDS:1</fullName>
    </submittedName>
</protein>
<evidence type="ECO:0000313" key="2">
    <source>
        <dbReference type="Proteomes" id="UP000789525"/>
    </source>
</evidence>
<comment type="caution">
    <text evidence="1">The sequence shown here is derived from an EMBL/GenBank/DDBJ whole genome shotgun (WGS) entry which is preliminary data.</text>
</comment>
<feature type="non-terminal residue" evidence="1">
    <location>
        <position position="292"/>
    </location>
</feature>
<reference evidence="1" key="1">
    <citation type="submission" date="2021-06" db="EMBL/GenBank/DDBJ databases">
        <authorList>
            <person name="Kallberg Y."/>
            <person name="Tangrot J."/>
            <person name="Rosling A."/>
        </authorList>
    </citation>
    <scope>NUCLEOTIDE SEQUENCE</scope>
    <source>
        <strain evidence="1">CL356</strain>
    </source>
</reference>
<sequence length="292" mass="32225">MVSTPKVTEKKVTSNTDQNELTFEDSKMNMMSAFYQYMYEPTMKSGIANDTTLFDEWMVNDLEFFPEGEDSLKFPETPSMSYDVSPIMSSSITTPSMVFDNIPTPQTLVDSPLFGSIPTSFSTSPTLEPPLGFFPNLISESEVAKSLIHLPSVAIPTDDHSMSINIPWGSDANNPSSIINNEAASFVALTNGASNLPNNLTNNTKVGSGNSSPAVAEVEKDPEIHAEELAIKRAKNTDAARRSRLRKVMKMESLEKQVSELKDDNNELQTRIAVLESEKKGLEEKNAEKDNR</sequence>
<name>A0ACA9LLL5_9GLOM</name>
<evidence type="ECO:0000313" key="1">
    <source>
        <dbReference type="EMBL" id="CAG8533309.1"/>
    </source>
</evidence>
<dbReference type="Proteomes" id="UP000789525">
    <property type="component" value="Unassembled WGS sequence"/>
</dbReference>
<accession>A0ACA9LLL5</accession>
<organism evidence="1 2">
    <name type="scientific">Acaulospora colombiana</name>
    <dbReference type="NCBI Taxonomy" id="27376"/>
    <lineage>
        <taxon>Eukaryota</taxon>
        <taxon>Fungi</taxon>
        <taxon>Fungi incertae sedis</taxon>
        <taxon>Mucoromycota</taxon>
        <taxon>Glomeromycotina</taxon>
        <taxon>Glomeromycetes</taxon>
        <taxon>Diversisporales</taxon>
        <taxon>Acaulosporaceae</taxon>
        <taxon>Acaulospora</taxon>
    </lineage>
</organism>